<dbReference type="eggNOG" id="KOG4297">
    <property type="taxonomic scope" value="Eukaryota"/>
</dbReference>
<dbReference type="EMBL" id="AFYH01227923">
    <property type="status" value="NOT_ANNOTATED_CDS"/>
    <property type="molecule type" value="Genomic_DNA"/>
</dbReference>
<reference evidence="2" key="2">
    <citation type="submission" date="2025-08" db="UniProtKB">
        <authorList>
            <consortium name="Ensembl"/>
        </authorList>
    </citation>
    <scope>IDENTIFICATION</scope>
</reference>
<dbReference type="Pfam" id="PF00059">
    <property type="entry name" value="Lectin_C"/>
    <property type="match status" value="1"/>
</dbReference>
<name>M3XGX2_LATCH</name>
<dbReference type="PANTHER" id="PTHR45784:SF3">
    <property type="entry name" value="C-TYPE LECTIN DOMAIN FAMILY 4 MEMBER K-LIKE-RELATED"/>
    <property type="match status" value="1"/>
</dbReference>
<dbReference type="InParanoid" id="M3XGX2"/>
<dbReference type="SUPFAM" id="SSF56436">
    <property type="entry name" value="C-type lectin-like"/>
    <property type="match status" value="2"/>
</dbReference>
<dbReference type="InterPro" id="IPR016186">
    <property type="entry name" value="C-type_lectin-like/link_sf"/>
</dbReference>
<dbReference type="InterPro" id="IPR001304">
    <property type="entry name" value="C-type_lectin-like"/>
</dbReference>
<dbReference type="EMBL" id="AFYH01227929">
    <property type="status" value="NOT_ANNOTATED_CDS"/>
    <property type="molecule type" value="Genomic_DNA"/>
</dbReference>
<dbReference type="Gene3D" id="3.10.100.10">
    <property type="entry name" value="Mannose-Binding Protein A, subunit A"/>
    <property type="match status" value="1"/>
</dbReference>
<evidence type="ECO:0000313" key="3">
    <source>
        <dbReference type="Proteomes" id="UP000008672"/>
    </source>
</evidence>
<dbReference type="EMBL" id="AFYH01227922">
    <property type="status" value="NOT_ANNOTATED_CDS"/>
    <property type="molecule type" value="Genomic_DNA"/>
</dbReference>
<dbReference type="SMART" id="SM00034">
    <property type="entry name" value="CLECT"/>
    <property type="match status" value="1"/>
</dbReference>
<dbReference type="InterPro" id="IPR016187">
    <property type="entry name" value="CTDL_fold"/>
</dbReference>
<dbReference type="HOGENOM" id="CLU_061186_3_1_1"/>
<reference evidence="2" key="3">
    <citation type="submission" date="2025-09" db="UniProtKB">
        <authorList>
            <consortium name="Ensembl"/>
        </authorList>
    </citation>
    <scope>IDENTIFICATION</scope>
</reference>
<sequence>YFSIKSCSCFLGSRSSGDLKYHFKQENKTWFEARDACRENYTDLVRITSQQELWNITSITEGKKVWIGLYQNPLQWSNGDESSFQYWDTNEPNNIANDVCVGMYLKNLSDKGDGHPSEVGKWSDFRCNTNHYYFLCYKEKFFLVKENKSWFDAVKYCQEHYTDLVSVTSP</sequence>
<dbReference type="EMBL" id="AFYH01227924">
    <property type="status" value="NOT_ANNOTATED_CDS"/>
    <property type="molecule type" value="Genomic_DNA"/>
</dbReference>
<dbReference type="Proteomes" id="UP000008672">
    <property type="component" value="Unassembled WGS sequence"/>
</dbReference>
<dbReference type="PROSITE" id="PS50041">
    <property type="entry name" value="C_TYPE_LECTIN_2"/>
    <property type="match status" value="1"/>
</dbReference>
<dbReference type="PANTHER" id="PTHR45784">
    <property type="entry name" value="C-TYPE LECTIN DOMAIN FAMILY 20 MEMBER A-RELATED"/>
    <property type="match status" value="1"/>
</dbReference>
<dbReference type="EMBL" id="AFYH01227927">
    <property type="status" value="NOT_ANNOTATED_CDS"/>
    <property type="molecule type" value="Genomic_DNA"/>
</dbReference>
<evidence type="ECO:0000313" key="2">
    <source>
        <dbReference type="Ensembl" id="ENSLACP00000021978.1"/>
    </source>
</evidence>
<dbReference type="EMBL" id="AFYH01227930">
    <property type="status" value="NOT_ANNOTATED_CDS"/>
    <property type="molecule type" value="Genomic_DNA"/>
</dbReference>
<dbReference type="EMBL" id="AFYH01227931">
    <property type="status" value="NOT_ANNOTATED_CDS"/>
    <property type="molecule type" value="Genomic_DNA"/>
</dbReference>
<dbReference type="Ensembl" id="ENSLACT00000026148.1">
    <property type="protein sequence ID" value="ENSLACP00000021978.1"/>
    <property type="gene ID" value="ENSLACG00000022218.1"/>
</dbReference>
<evidence type="ECO:0000259" key="1">
    <source>
        <dbReference type="PROSITE" id="PS50041"/>
    </source>
</evidence>
<protein>
    <recommendedName>
        <fullName evidence="1">C-type lectin domain-containing protein</fullName>
    </recommendedName>
</protein>
<keyword evidence="3" id="KW-1185">Reference proteome</keyword>
<proteinExistence type="predicted"/>
<dbReference type="EMBL" id="AFYH01227928">
    <property type="status" value="NOT_ANNOTATED_CDS"/>
    <property type="molecule type" value="Genomic_DNA"/>
</dbReference>
<reference evidence="3" key="1">
    <citation type="submission" date="2011-08" db="EMBL/GenBank/DDBJ databases">
        <title>The draft genome of Latimeria chalumnae.</title>
        <authorList>
            <person name="Di Palma F."/>
            <person name="Alfoldi J."/>
            <person name="Johnson J."/>
            <person name="Berlin A."/>
            <person name="Gnerre S."/>
            <person name="Jaffe D."/>
            <person name="MacCallum I."/>
            <person name="Young S."/>
            <person name="Walker B.J."/>
            <person name="Lander E."/>
            <person name="Lindblad-Toh K."/>
        </authorList>
    </citation>
    <scope>NUCLEOTIDE SEQUENCE [LARGE SCALE GENOMIC DNA]</scope>
    <source>
        <strain evidence="3">Wild caught</strain>
    </source>
</reference>
<dbReference type="EMBL" id="AFYH01227926">
    <property type="status" value="NOT_ANNOTATED_CDS"/>
    <property type="molecule type" value="Genomic_DNA"/>
</dbReference>
<organism evidence="2 3">
    <name type="scientific">Latimeria chalumnae</name>
    <name type="common">Coelacanth</name>
    <dbReference type="NCBI Taxonomy" id="7897"/>
    <lineage>
        <taxon>Eukaryota</taxon>
        <taxon>Metazoa</taxon>
        <taxon>Chordata</taxon>
        <taxon>Craniata</taxon>
        <taxon>Vertebrata</taxon>
        <taxon>Euteleostomi</taxon>
        <taxon>Coelacanthiformes</taxon>
        <taxon>Coelacanthidae</taxon>
        <taxon>Latimeria</taxon>
    </lineage>
</organism>
<dbReference type="OMA" id="HDTENCG"/>
<feature type="domain" description="C-type lectin" evidence="1">
    <location>
        <begin position="21"/>
        <end position="133"/>
    </location>
</feature>
<dbReference type="EMBL" id="AFYH01227925">
    <property type="status" value="NOT_ANNOTATED_CDS"/>
    <property type="molecule type" value="Genomic_DNA"/>
</dbReference>
<accession>M3XGX2</accession>
<dbReference type="AlphaFoldDB" id="M3XGX2"/>
<dbReference type="GeneTree" id="ENSGT00940000163911"/>